<sequence length="202" mass="24330">MEKQMNEKQLELYEEIRHLIVKTTEMKDEYWHAYNGLDTWQFWLIFLGMFVAPLVILYFLIDRDKMSLLGFYGYNIHVWFSHIDNWGTKHGLWGYPYELVPFIPGNLSLDVALVPILYMLVYQWTLNQNKNYYIYTLALSVFLSFIFKPILSMHHLFKLHEWVTFLHIFAAYCALFIFSKLITNIFIWMSKQGTKKGLFPQR</sequence>
<evidence type="ECO:0000313" key="3">
    <source>
        <dbReference type="Proteomes" id="UP000199159"/>
    </source>
</evidence>
<feature type="transmembrane region" description="Helical" evidence="1">
    <location>
        <begin position="99"/>
        <end position="120"/>
    </location>
</feature>
<dbReference type="STRING" id="930152.SAMN05216565_10443"/>
<dbReference type="EMBL" id="FNJU01000004">
    <property type="protein sequence ID" value="SDP59304.1"/>
    <property type="molecule type" value="Genomic_DNA"/>
</dbReference>
<dbReference type="RefSeq" id="WP_090853110.1">
    <property type="nucleotide sequence ID" value="NZ_FNJU01000004.1"/>
</dbReference>
<name>A0A1H0TZH5_9BACI</name>
<evidence type="ECO:0000256" key="1">
    <source>
        <dbReference type="SAM" id="Phobius"/>
    </source>
</evidence>
<organism evidence="2 3">
    <name type="scientific">Litchfieldia salsa</name>
    <dbReference type="NCBI Taxonomy" id="930152"/>
    <lineage>
        <taxon>Bacteria</taxon>
        <taxon>Bacillati</taxon>
        <taxon>Bacillota</taxon>
        <taxon>Bacilli</taxon>
        <taxon>Bacillales</taxon>
        <taxon>Bacillaceae</taxon>
        <taxon>Litchfieldia</taxon>
    </lineage>
</organism>
<gene>
    <name evidence="2" type="ORF">SAMN05216565_10443</name>
</gene>
<evidence type="ECO:0000313" key="2">
    <source>
        <dbReference type="EMBL" id="SDP59304.1"/>
    </source>
</evidence>
<dbReference type="OrthoDB" id="2591789at2"/>
<dbReference type="AlphaFoldDB" id="A0A1H0TZH5"/>
<keyword evidence="3" id="KW-1185">Reference proteome</keyword>
<dbReference type="Proteomes" id="UP000199159">
    <property type="component" value="Unassembled WGS sequence"/>
</dbReference>
<feature type="transmembrane region" description="Helical" evidence="1">
    <location>
        <begin position="163"/>
        <end position="187"/>
    </location>
</feature>
<accession>A0A1H0TZH5</accession>
<reference evidence="3" key="1">
    <citation type="submission" date="2016-10" db="EMBL/GenBank/DDBJ databases">
        <authorList>
            <person name="Varghese N."/>
            <person name="Submissions S."/>
        </authorList>
    </citation>
    <scope>NUCLEOTIDE SEQUENCE [LARGE SCALE GENOMIC DNA]</scope>
    <source>
        <strain evidence="3">IBRC-M10078</strain>
    </source>
</reference>
<dbReference type="NCBIfam" id="NF041644">
    <property type="entry name" value="CBO0543_fam"/>
    <property type="match status" value="1"/>
</dbReference>
<keyword evidence="1" id="KW-0472">Membrane</keyword>
<feature type="transmembrane region" description="Helical" evidence="1">
    <location>
        <begin position="68"/>
        <end position="87"/>
    </location>
</feature>
<keyword evidence="1" id="KW-1133">Transmembrane helix</keyword>
<feature type="transmembrane region" description="Helical" evidence="1">
    <location>
        <begin position="132"/>
        <end position="151"/>
    </location>
</feature>
<keyword evidence="1" id="KW-0812">Transmembrane</keyword>
<dbReference type="InterPro" id="IPR048147">
    <property type="entry name" value="CBO0543-like"/>
</dbReference>
<feature type="transmembrane region" description="Helical" evidence="1">
    <location>
        <begin position="40"/>
        <end position="61"/>
    </location>
</feature>
<protein>
    <submittedName>
        <fullName evidence="2">Uncharacterized protein</fullName>
    </submittedName>
</protein>
<proteinExistence type="predicted"/>